<dbReference type="InterPro" id="IPR051312">
    <property type="entry name" value="Diverse_Substr_Oxidored"/>
</dbReference>
<dbReference type="InterPro" id="IPR002346">
    <property type="entry name" value="Mopterin_DH_FAD-bd"/>
</dbReference>
<gene>
    <name evidence="3" type="ORF">HCN51_30315</name>
</gene>
<dbReference type="Gene3D" id="3.30.43.10">
    <property type="entry name" value="Uridine Diphospho-n-acetylenolpyruvylglucosamine Reductase, domain 2"/>
    <property type="match status" value="1"/>
</dbReference>
<name>A0ABX1BBB9_9ACTN</name>
<dbReference type="PANTHER" id="PTHR42659">
    <property type="entry name" value="XANTHINE DEHYDROGENASE SUBUNIT C-RELATED"/>
    <property type="match status" value="1"/>
</dbReference>
<dbReference type="PANTHER" id="PTHR42659:SF1">
    <property type="entry name" value="OXIDOREDUCTASE"/>
    <property type="match status" value="1"/>
</dbReference>
<dbReference type="Pfam" id="PF00941">
    <property type="entry name" value="FAD_binding_5"/>
    <property type="match status" value="1"/>
</dbReference>
<dbReference type="SMART" id="SM01092">
    <property type="entry name" value="CO_deh_flav_C"/>
    <property type="match status" value="1"/>
</dbReference>
<accession>A0ABX1BBB9</accession>
<dbReference type="InterPro" id="IPR036318">
    <property type="entry name" value="FAD-bd_PCMH-like_sf"/>
</dbReference>
<dbReference type="SUPFAM" id="SSF55447">
    <property type="entry name" value="CO dehydrogenase flavoprotein C-terminal domain-like"/>
    <property type="match status" value="1"/>
</dbReference>
<evidence type="ECO:0000313" key="3">
    <source>
        <dbReference type="EMBL" id="NJP93687.1"/>
    </source>
</evidence>
<feature type="domain" description="FAD-binding PCMH-type" evidence="2">
    <location>
        <begin position="1"/>
        <end position="221"/>
    </location>
</feature>
<evidence type="ECO:0000313" key="4">
    <source>
        <dbReference type="Proteomes" id="UP000696294"/>
    </source>
</evidence>
<dbReference type="InterPro" id="IPR005107">
    <property type="entry name" value="CO_DH_flav_C"/>
</dbReference>
<proteinExistence type="predicted"/>
<evidence type="ECO:0000256" key="1">
    <source>
        <dbReference type="ARBA" id="ARBA00023002"/>
    </source>
</evidence>
<dbReference type="EMBL" id="JAATEP010000024">
    <property type="protein sequence ID" value="NJP93687.1"/>
    <property type="molecule type" value="Genomic_DNA"/>
</dbReference>
<dbReference type="SUPFAM" id="SSF56176">
    <property type="entry name" value="FAD-binding/transporter-associated domain-like"/>
    <property type="match status" value="1"/>
</dbReference>
<sequence>MRPFAYVKAADVDEAVRAATGPGAKFLGGGTNLVDLMREGIERPDTVVDVTGLPFDTVEELPGGGLRIGALVRNSALAADARVRTRYPMVSQALLSGASAQLRNMATVGGNLLQRTRCPYFYDHASACNKREPGAGCDALGGFNRSTAILGVSEHCIAAHPSDLCVALAALDAIVEVRGQDGTRRVPMADFHRLPGDTPDVETALAPGELVTAVELPPAPAAANSRYRKVRDRASYAFALVSVAAALEVRDGAITDVRLALGGVAPKPWRATEAERLLLGGPADEGAFRRAAEAELASATTREGNAFKARLAVATITATLRELGGTAR</sequence>
<dbReference type="RefSeq" id="WP_168013962.1">
    <property type="nucleotide sequence ID" value="NZ_JAATEP010000024.1"/>
</dbReference>
<dbReference type="Proteomes" id="UP000696294">
    <property type="component" value="Unassembled WGS sequence"/>
</dbReference>
<keyword evidence="4" id="KW-1185">Reference proteome</keyword>
<evidence type="ECO:0000259" key="2">
    <source>
        <dbReference type="PROSITE" id="PS51387"/>
    </source>
</evidence>
<dbReference type="PROSITE" id="PS51387">
    <property type="entry name" value="FAD_PCMH"/>
    <property type="match status" value="1"/>
</dbReference>
<dbReference type="InterPro" id="IPR036683">
    <property type="entry name" value="CO_DH_flav_C_dom_sf"/>
</dbReference>
<dbReference type="InterPro" id="IPR016167">
    <property type="entry name" value="FAD-bd_PCMH_sub1"/>
</dbReference>
<dbReference type="InterPro" id="IPR016169">
    <property type="entry name" value="FAD-bd_PCMH_sub2"/>
</dbReference>
<keyword evidence="1" id="KW-0560">Oxidoreductase</keyword>
<reference evidence="3 4" key="1">
    <citation type="submission" date="2020-03" db="EMBL/GenBank/DDBJ databases">
        <title>WGS of actinomycetes isolated from Thailand.</title>
        <authorList>
            <person name="Thawai C."/>
        </authorList>
    </citation>
    <scope>NUCLEOTIDE SEQUENCE [LARGE SCALE GENOMIC DNA]</scope>
    <source>
        <strain evidence="3 4">FMUSA5-5</strain>
    </source>
</reference>
<comment type="caution">
    <text evidence="3">The sequence shown here is derived from an EMBL/GenBank/DDBJ whole genome shotgun (WGS) entry which is preliminary data.</text>
</comment>
<protein>
    <submittedName>
        <fullName evidence="3">Xanthine dehydrogenase family protein subunit M</fullName>
    </submittedName>
</protein>
<organism evidence="3 4">
    <name type="scientific">Nonomuraea composti</name>
    <dbReference type="NCBI Taxonomy" id="2720023"/>
    <lineage>
        <taxon>Bacteria</taxon>
        <taxon>Bacillati</taxon>
        <taxon>Actinomycetota</taxon>
        <taxon>Actinomycetes</taxon>
        <taxon>Streptosporangiales</taxon>
        <taxon>Streptosporangiaceae</taxon>
        <taxon>Nonomuraea</taxon>
    </lineage>
</organism>
<dbReference type="Gene3D" id="3.30.390.50">
    <property type="entry name" value="CO dehydrogenase flavoprotein, C-terminal domain"/>
    <property type="match status" value="1"/>
</dbReference>
<dbReference type="InterPro" id="IPR016166">
    <property type="entry name" value="FAD-bd_PCMH"/>
</dbReference>
<dbReference type="Gene3D" id="3.30.465.10">
    <property type="match status" value="2"/>
</dbReference>
<dbReference type="Pfam" id="PF03450">
    <property type="entry name" value="CO_deh_flav_C"/>
    <property type="match status" value="1"/>
</dbReference>